<dbReference type="PANTHER" id="PTHR37212:SF2">
    <property type="entry name" value="ACTIN PROTEIN 2_3 COMPLEX SUBUNIT-LIKE PROTEIN"/>
    <property type="match status" value="1"/>
</dbReference>
<dbReference type="AlphaFoldDB" id="A0A6A2XD48"/>
<protein>
    <submittedName>
        <fullName evidence="2">Shugoshin C terminus</fullName>
    </submittedName>
</protein>
<name>A0A6A2XD48_HIBSY</name>
<evidence type="ECO:0000313" key="3">
    <source>
        <dbReference type="Proteomes" id="UP000436088"/>
    </source>
</evidence>
<feature type="region of interest" description="Disordered" evidence="1">
    <location>
        <begin position="556"/>
        <end position="594"/>
    </location>
</feature>
<dbReference type="Proteomes" id="UP000436088">
    <property type="component" value="Unassembled WGS sequence"/>
</dbReference>
<evidence type="ECO:0000256" key="1">
    <source>
        <dbReference type="SAM" id="MobiDB-lite"/>
    </source>
</evidence>
<feature type="compositionally biased region" description="Basic and acidic residues" evidence="1">
    <location>
        <begin position="585"/>
        <end position="594"/>
    </location>
</feature>
<dbReference type="PANTHER" id="PTHR37212">
    <property type="entry name" value="ACTIN PROTEIN 2/3 COMPLEX SUBUNIT-LIKE PROTEIN"/>
    <property type="match status" value="1"/>
</dbReference>
<keyword evidence="3" id="KW-1185">Reference proteome</keyword>
<evidence type="ECO:0000313" key="2">
    <source>
        <dbReference type="EMBL" id="KAE8667480.1"/>
    </source>
</evidence>
<gene>
    <name evidence="2" type="ORF">F3Y22_tig00112407pilonHSYRG00052</name>
</gene>
<reference evidence="2" key="1">
    <citation type="submission" date="2019-09" db="EMBL/GenBank/DDBJ databases">
        <title>Draft genome information of white flower Hibiscus syriacus.</title>
        <authorList>
            <person name="Kim Y.-M."/>
        </authorList>
    </citation>
    <scope>NUCLEOTIDE SEQUENCE [LARGE SCALE GENOMIC DNA]</scope>
    <source>
        <strain evidence="2">YM2019G1</strain>
    </source>
</reference>
<dbReference type="EMBL" id="VEPZ02001573">
    <property type="protein sequence ID" value="KAE8667480.1"/>
    <property type="molecule type" value="Genomic_DNA"/>
</dbReference>
<comment type="caution">
    <text evidence="2">The sequence shown here is derived from an EMBL/GenBank/DDBJ whole genome shotgun (WGS) entry which is preliminary data.</text>
</comment>
<organism evidence="2 3">
    <name type="scientific">Hibiscus syriacus</name>
    <name type="common">Rose of Sharon</name>
    <dbReference type="NCBI Taxonomy" id="106335"/>
    <lineage>
        <taxon>Eukaryota</taxon>
        <taxon>Viridiplantae</taxon>
        <taxon>Streptophyta</taxon>
        <taxon>Embryophyta</taxon>
        <taxon>Tracheophyta</taxon>
        <taxon>Spermatophyta</taxon>
        <taxon>Magnoliopsida</taxon>
        <taxon>eudicotyledons</taxon>
        <taxon>Gunneridae</taxon>
        <taxon>Pentapetalae</taxon>
        <taxon>rosids</taxon>
        <taxon>malvids</taxon>
        <taxon>Malvales</taxon>
        <taxon>Malvaceae</taxon>
        <taxon>Malvoideae</taxon>
        <taxon>Hibiscus</taxon>
    </lineage>
</organism>
<accession>A0A6A2XD48</accession>
<feature type="compositionally biased region" description="Polar residues" evidence="1">
    <location>
        <begin position="573"/>
        <end position="584"/>
    </location>
</feature>
<proteinExistence type="predicted"/>
<sequence>MSEWGLCVFGQQKATPTLSFPELGSWSILQSFLNNELNSLVGLTSEQECTFLEGLLKNGWLLILILKCGRVEKTIAMWTFSLMLYSPKEELRSSACEFWCAILSSKIQIGARPIEIDWYPNYSELKSALEIYGFLFNSLSSISADKCSGCKGPPQNIITWIKFTTVYCRTRCKQSVLTSDCQELAEVTICLFLDRQLQGLSVLMRDCMQSVISSFTDEEWINSYSRIAKSIASRVPIDLNCLRAVQCLSGVDPRTKHLKSVVAFEILVNCFDTKVANEEGILSLLISINVKERACDFFKLYIYVVLTENWLRYDETFSEKPVIREMWGLFLRNCSCQIGSTDLRPHASKVRNKAAYLLQDIGSSKGAYVDRTTEIQNQDASFHTMGGEKMAKRPSLGNLMRKRLSDITNLQSQPKPSTQHENPQQISPVAEDYINQLITEKMTLMELIEERNKIIELSGTELQNLRTCLQKLQLQNWNLAQSNTQMLAELNLGKDKMKALQHELVCKDALLKAKNQENKSSPPGFLVLWEQGKEVDSSCQNNSHVGHQGAEECVAKANDDKHRARNRRRNARSQSMGPSTTSQRDGADKEKIESKRRCLRRQTARLKSQEPEILFELDDIGFAPIVSSERCSIGRPLRKAAEKVLAVASNNWVLSYLTTECPYDIGFNSELITFIASVNIFVVNIEMENLCSREPLIRDVVSLSLAWKSFCNVSFRSFSTSHVDAKIVEEDGKRWCCNGFYGAPNVIEGLGLRGKGVDGRKQILESDLIRVWPMTLECDLRQGDPLSPLTILNLRKRLESILHLAECVECSEDTSKRLAMASKMGIDISIWNEFWLKKAIPALMESNQSEDVSWVADLNDLTSRSWRVELVSNILNNEEYALIMSILLPM</sequence>